<reference evidence="2 3" key="1">
    <citation type="submission" date="2024-10" db="EMBL/GenBank/DDBJ databases">
        <title>The Natural Products Discovery Center: Release of the First 8490 Sequenced Strains for Exploring Actinobacteria Biosynthetic Diversity.</title>
        <authorList>
            <person name="Kalkreuter E."/>
            <person name="Kautsar S.A."/>
            <person name="Yang D."/>
            <person name="Bader C.D."/>
            <person name="Teijaro C.N."/>
            <person name="Fluegel L."/>
            <person name="Davis C.M."/>
            <person name="Simpson J.R."/>
            <person name="Lauterbach L."/>
            <person name="Steele A.D."/>
            <person name="Gui C."/>
            <person name="Meng S."/>
            <person name="Li G."/>
            <person name="Viehrig K."/>
            <person name="Ye F."/>
            <person name="Su P."/>
            <person name="Kiefer A.F."/>
            <person name="Nichols A."/>
            <person name="Cepeda A.J."/>
            <person name="Yan W."/>
            <person name="Fan B."/>
            <person name="Jiang Y."/>
            <person name="Adhikari A."/>
            <person name="Zheng C.-J."/>
            <person name="Schuster L."/>
            <person name="Cowan T.M."/>
            <person name="Smanski M.J."/>
            <person name="Chevrette M.G."/>
            <person name="De Carvalho L.P.S."/>
            <person name="Shen B."/>
        </authorList>
    </citation>
    <scope>NUCLEOTIDE SEQUENCE [LARGE SCALE GENOMIC DNA]</scope>
    <source>
        <strain evidence="2 3">NPDC050545</strain>
    </source>
</reference>
<feature type="domain" description="VOC" evidence="1">
    <location>
        <begin position="2"/>
        <end position="114"/>
    </location>
</feature>
<dbReference type="InterPro" id="IPR037523">
    <property type="entry name" value="VOC_core"/>
</dbReference>
<evidence type="ECO:0000313" key="3">
    <source>
        <dbReference type="Proteomes" id="UP001612741"/>
    </source>
</evidence>
<dbReference type="Gene3D" id="3.10.180.10">
    <property type="entry name" value="2,3-Dihydroxybiphenyl 1,2-Dioxygenase, domain 1"/>
    <property type="match status" value="1"/>
</dbReference>
<dbReference type="RefSeq" id="WP_397088043.1">
    <property type="nucleotide sequence ID" value="NZ_JBITGY010000010.1"/>
</dbReference>
<name>A0ABW7Z379_9ACTN</name>
<gene>
    <name evidence="2" type="ORF">ACIBG2_34995</name>
</gene>
<dbReference type="PANTHER" id="PTHR36437">
    <property type="entry name" value="GLYOXALASE/BLEOMYCIN RESISTANCE PROTEIN/DIOXYGENASE"/>
    <property type="match status" value="1"/>
</dbReference>
<keyword evidence="3" id="KW-1185">Reference proteome</keyword>
<proteinExistence type="predicted"/>
<dbReference type="PANTHER" id="PTHR36437:SF2">
    <property type="entry name" value="GLYOXALASE_BLEOMYCIN RESISTANCE PROTEIN_DIOXYGENASE"/>
    <property type="match status" value="1"/>
</dbReference>
<dbReference type="Pfam" id="PF00903">
    <property type="entry name" value="Glyoxalase"/>
    <property type="match status" value="1"/>
</dbReference>
<protein>
    <submittedName>
        <fullName evidence="2">VOC family protein</fullName>
    </submittedName>
</protein>
<dbReference type="SUPFAM" id="SSF54593">
    <property type="entry name" value="Glyoxalase/Bleomycin resistance protein/Dihydroxybiphenyl dioxygenase"/>
    <property type="match status" value="1"/>
</dbReference>
<dbReference type="PROSITE" id="PS51819">
    <property type="entry name" value="VOC"/>
    <property type="match status" value="1"/>
</dbReference>
<sequence length="114" mass="12275">MQISTVTIPVSDQDAALDFYTRALGMRVRTDNPFPMGRWLSVAPSDGGPSLLLASWFPEMAPIGGLILTAPDLDETAKLLAEYGTAAEGPSDEPWGRQLLFSDPFGNGYVVSQE</sequence>
<dbReference type="Proteomes" id="UP001612741">
    <property type="component" value="Unassembled WGS sequence"/>
</dbReference>
<accession>A0ABW7Z379</accession>
<dbReference type="EMBL" id="JBITGY010000010">
    <property type="protein sequence ID" value="MFI6502629.1"/>
    <property type="molecule type" value="Genomic_DNA"/>
</dbReference>
<comment type="caution">
    <text evidence="2">The sequence shown here is derived from an EMBL/GenBank/DDBJ whole genome shotgun (WGS) entry which is preliminary data.</text>
</comment>
<evidence type="ECO:0000313" key="2">
    <source>
        <dbReference type="EMBL" id="MFI6502629.1"/>
    </source>
</evidence>
<dbReference type="InterPro" id="IPR029068">
    <property type="entry name" value="Glyas_Bleomycin-R_OHBP_Dase"/>
</dbReference>
<dbReference type="InterPro" id="IPR004360">
    <property type="entry name" value="Glyas_Fos-R_dOase_dom"/>
</dbReference>
<evidence type="ECO:0000259" key="1">
    <source>
        <dbReference type="PROSITE" id="PS51819"/>
    </source>
</evidence>
<organism evidence="2 3">
    <name type="scientific">Nonomuraea typhae</name>
    <dbReference type="NCBI Taxonomy" id="2603600"/>
    <lineage>
        <taxon>Bacteria</taxon>
        <taxon>Bacillati</taxon>
        <taxon>Actinomycetota</taxon>
        <taxon>Actinomycetes</taxon>
        <taxon>Streptosporangiales</taxon>
        <taxon>Streptosporangiaceae</taxon>
        <taxon>Nonomuraea</taxon>
    </lineage>
</organism>